<dbReference type="InterPro" id="IPR012454">
    <property type="entry name" value="DUF1659"/>
</dbReference>
<dbReference type="GeneID" id="96598952"/>
<evidence type="ECO:0000259" key="1">
    <source>
        <dbReference type="Pfam" id="PF07872"/>
    </source>
</evidence>
<dbReference type="OrthoDB" id="48766at2"/>
<name>A0A0K9FE72_9BACI</name>
<dbReference type="Proteomes" id="UP000037326">
    <property type="component" value="Unassembled WGS sequence"/>
</dbReference>
<organism evidence="2 3">
    <name type="scientific">Lysinibacillus xylanilyticus</name>
    <dbReference type="NCBI Taxonomy" id="582475"/>
    <lineage>
        <taxon>Bacteria</taxon>
        <taxon>Bacillati</taxon>
        <taxon>Bacillota</taxon>
        <taxon>Bacilli</taxon>
        <taxon>Bacillales</taxon>
        <taxon>Bacillaceae</taxon>
        <taxon>Lysinibacillus</taxon>
    </lineage>
</organism>
<dbReference type="Pfam" id="PF07872">
    <property type="entry name" value="DUF1659"/>
    <property type="match status" value="1"/>
</dbReference>
<evidence type="ECO:0000313" key="2">
    <source>
        <dbReference type="EMBL" id="KMY32800.1"/>
    </source>
</evidence>
<sequence length="71" mass="7910">MVKVNFVDATLRLKYVAGYNAQNEPMFTTKTYRNLNSSHKAEDLVEVAYAIASLSSHALDSIVKQETTDLS</sequence>
<feature type="domain" description="DUF1659" evidence="1">
    <location>
        <begin position="2"/>
        <end position="70"/>
    </location>
</feature>
<dbReference type="AlphaFoldDB" id="A0A0K9FE72"/>
<evidence type="ECO:0000313" key="3">
    <source>
        <dbReference type="Proteomes" id="UP000037326"/>
    </source>
</evidence>
<proteinExistence type="predicted"/>
<protein>
    <recommendedName>
        <fullName evidence="1">DUF1659 domain-containing protein</fullName>
    </recommendedName>
</protein>
<accession>A0A0K9FE72</accession>
<comment type="caution">
    <text evidence="2">The sequence shown here is derived from an EMBL/GenBank/DDBJ whole genome shotgun (WGS) entry which is preliminary data.</text>
</comment>
<gene>
    <name evidence="2" type="ORF">ACZ11_11985</name>
</gene>
<dbReference type="EMBL" id="LFXJ01000005">
    <property type="protein sequence ID" value="KMY32800.1"/>
    <property type="molecule type" value="Genomic_DNA"/>
</dbReference>
<dbReference type="RefSeq" id="WP_049666349.1">
    <property type="nucleotide sequence ID" value="NZ_JBIVOC010000010.1"/>
</dbReference>
<reference evidence="3" key="1">
    <citation type="submission" date="2015-07" db="EMBL/GenBank/DDBJ databases">
        <authorList>
            <consortium name="Consortium for Microbial Forensics and Genomics (microFORGE)"/>
            <person name="Knight B.M."/>
            <person name="Roberts D.P."/>
            <person name="Lin D."/>
            <person name="Hari K."/>
            <person name="Fletcher J."/>
            <person name="Melcher U."/>
            <person name="Blagden T."/>
            <person name="Winegar R.A."/>
        </authorList>
    </citation>
    <scope>NUCLEOTIDE SEQUENCE [LARGE SCALE GENOMIC DNA]</scope>
    <source>
        <strain evidence="3">DSM 23493</strain>
    </source>
</reference>
<dbReference type="PATRIC" id="fig|582475.4.peg.2022"/>